<protein>
    <recommendedName>
        <fullName evidence="3">Protein HRI1</fullName>
    </recommendedName>
</protein>
<proteinExistence type="predicted"/>
<dbReference type="EMBL" id="VCHE01000043">
    <property type="protein sequence ID" value="KAB2574500.1"/>
    <property type="molecule type" value="Genomic_DNA"/>
</dbReference>
<name>A0A5N5DAS6_9PEZI</name>
<evidence type="ECO:0000313" key="2">
    <source>
        <dbReference type="Proteomes" id="UP000325902"/>
    </source>
</evidence>
<comment type="caution">
    <text evidence="1">The sequence shown here is derived from an EMBL/GenBank/DDBJ whole genome shotgun (WGS) entry which is preliminary data.</text>
</comment>
<dbReference type="Proteomes" id="UP000325902">
    <property type="component" value="Unassembled WGS sequence"/>
</dbReference>
<sequence>MVLVKRICPPERRKATIAVTAKPSSPTLSVSSQQQPEQFQLRISLRIAETTRPGQAITICTDGTVFAPSDPEDDGEFDTLARGTASLTSTADPKNRHINLGHFLIHRARRNPPPPADLKERLSTHLLTIPAEGEVEVAHDLPLSRVFLHEGRLKAEDVVGETWSLELNDGFVGTTWWCWGDLNGELKEKRLSDWHEGMRPEIMPKPDLGSEWVLGCNPVELVFENRTEDSTFQFVE</sequence>
<gene>
    <name evidence="1" type="ORF">DBV05_g6859</name>
</gene>
<organism evidence="1 2">
    <name type="scientific">Lasiodiplodia theobromae</name>
    <dbReference type="NCBI Taxonomy" id="45133"/>
    <lineage>
        <taxon>Eukaryota</taxon>
        <taxon>Fungi</taxon>
        <taxon>Dikarya</taxon>
        <taxon>Ascomycota</taxon>
        <taxon>Pezizomycotina</taxon>
        <taxon>Dothideomycetes</taxon>
        <taxon>Dothideomycetes incertae sedis</taxon>
        <taxon>Botryosphaeriales</taxon>
        <taxon>Botryosphaeriaceae</taxon>
        <taxon>Lasiodiplodia</taxon>
    </lineage>
</organism>
<evidence type="ECO:0008006" key="3">
    <source>
        <dbReference type="Google" id="ProtNLM"/>
    </source>
</evidence>
<reference evidence="1 2" key="1">
    <citation type="journal article" date="2019" name="Sci. Rep.">
        <title>A multi-omics analysis of the grapevine pathogen Lasiodiplodia theobromae reveals that temperature affects the expression of virulence- and pathogenicity-related genes.</title>
        <authorList>
            <person name="Felix C."/>
            <person name="Meneses R."/>
            <person name="Goncalves M.F.M."/>
            <person name="Tilleman L."/>
            <person name="Duarte A.S."/>
            <person name="Jorrin-Novo J.V."/>
            <person name="Van de Peer Y."/>
            <person name="Deforce D."/>
            <person name="Van Nieuwerburgh F."/>
            <person name="Esteves A.C."/>
            <person name="Alves A."/>
        </authorList>
    </citation>
    <scope>NUCLEOTIDE SEQUENCE [LARGE SCALE GENOMIC DNA]</scope>
    <source>
        <strain evidence="1 2">LA-SOL3</strain>
    </source>
</reference>
<keyword evidence="2" id="KW-1185">Reference proteome</keyword>
<dbReference type="OrthoDB" id="2968825at2759"/>
<accession>A0A5N5DAS6</accession>
<dbReference type="AlphaFoldDB" id="A0A5N5DAS6"/>
<evidence type="ECO:0000313" key="1">
    <source>
        <dbReference type="EMBL" id="KAB2574500.1"/>
    </source>
</evidence>